<gene>
    <name evidence="4" type="ORF">F0U60_28340</name>
</gene>
<dbReference type="SUPFAM" id="SSF52047">
    <property type="entry name" value="RNI-like"/>
    <property type="match status" value="1"/>
</dbReference>
<dbReference type="InterPro" id="IPR032675">
    <property type="entry name" value="LRR_dom_sf"/>
</dbReference>
<keyword evidence="5" id="KW-1185">Reference proteome</keyword>
<accession>A0ABY9WWV0</accession>
<evidence type="ECO:0000256" key="2">
    <source>
        <dbReference type="ARBA" id="ARBA00022614"/>
    </source>
</evidence>
<name>A0ABY9WWV0_9BACT</name>
<dbReference type="SMART" id="SM00367">
    <property type="entry name" value="LRR_CC"/>
    <property type="match status" value="5"/>
</dbReference>
<evidence type="ECO:0000256" key="3">
    <source>
        <dbReference type="ARBA" id="ARBA00022737"/>
    </source>
</evidence>
<proteinExistence type="predicted"/>
<dbReference type="RefSeq" id="WP_395804121.1">
    <property type="nucleotide sequence ID" value="NZ_CP043494.1"/>
</dbReference>
<evidence type="ECO:0000313" key="5">
    <source>
        <dbReference type="Proteomes" id="UP001611383"/>
    </source>
</evidence>
<evidence type="ECO:0000256" key="1">
    <source>
        <dbReference type="ARBA" id="ARBA00022468"/>
    </source>
</evidence>
<reference evidence="4 5" key="1">
    <citation type="submission" date="2019-08" db="EMBL/GenBank/DDBJ databases">
        <title>Archangium and Cystobacter genomes.</title>
        <authorList>
            <person name="Chen I.-C.K."/>
            <person name="Wielgoss S."/>
        </authorList>
    </citation>
    <scope>NUCLEOTIDE SEQUENCE [LARGE SCALE GENOMIC DNA]</scope>
    <source>
        <strain evidence="4 5">Cbm 6</strain>
    </source>
</reference>
<keyword evidence="3" id="KW-0677">Repeat</keyword>
<dbReference type="InterPro" id="IPR027038">
    <property type="entry name" value="RanGap"/>
</dbReference>
<dbReference type="EMBL" id="CP043494">
    <property type="protein sequence ID" value="WNG47598.1"/>
    <property type="molecule type" value="Genomic_DNA"/>
</dbReference>
<dbReference type="SMART" id="SM00368">
    <property type="entry name" value="LRR_RI"/>
    <property type="match status" value="7"/>
</dbReference>
<dbReference type="PANTHER" id="PTHR24113:SF12">
    <property type="entry name" value="RAN GTPASE-ACTIVATING PROTEIN 1"/>
    <property type="match status" value="1"/>
</dbReference>
<keyword evidence="2" id="KW-0433">Leucine-rich repeat</keyword>
<dbReference type="Gene3D" id="3.80.10.10">
    <property type="entry name" value="Ribonuclease Inhibitor"/>
    <property type="match status" value="3"/>
</dbReference>
<sequence>MASSEEQVLLRAVLDAPREDAPRLAYADGCARWGDSDRAEFIRVQCELGRMNWGEPRGRPLYERMQALLEAHFDEWAGALQPVVAPAGFWRGFIESAHGSPQALLSHADTLNERTPLERLRLEDYPETVDDDFRQLVAHPLIERVRDVRFAETAMGAEGVRLLLSSPRLRRLETLHLGDEECTPAVARVVADLLPPSVKSLAFLGFEAATFGDGAAKVLAESPRLGGLETLYLYNCRIGPEGARALGRSEHLVRLENLYLGLGQPTGNEIQAEGARALASAVFLSALVELDLDFNSISDEGLNALVDARRSQKLRYLHLRGNELTDASVRRLCESTMMATLEMLDLRSNRLGPASAEALARTNPPRLTTLWLSANALSDEGVRALARSPWMAQLRELNLDGTGMSDKGAEALLRSPYLDSVRKIICLNNRLSGTMEQRLSEKFGSRLDRSRLSPM</sequence>
<keyword evidence="1" id="KW-0343">GTPase activation</keyword>
<dbReference type="InterPro" id="IPR006553">
    <property type="entry name" value="Leu-rich_rpt_Cys-con_subtyp"/>
</dbReference>
<dbReference type="InterPro" id="IPR001611">
    <property type="entry name" value="Leu-rich_rpt"/>
</dbReference>
<dbReference type="Proteomes" id="UP001611383">
    <property type="component" value="Chromosome"/>
</dbReference>
<dbReference type="NCBIfam" id="TIGR02996">
    <property type="entry name" value="rpt_mate_G_obs"/>
    <property type="match status" value="1"/>
</dbReference>
<dbReference type="Pfam" id="PF13516">
    <property type="entry name" value="LRR_6"/>
    <property type="match status" value="6"/>
</dbReference>
<dbReference type="PANTHER" id="PTHR24113">
    <property type="entry name" value="RAN GTPASE-ACTIVATING PROTEIN 1"/>
    <property type="match status" value="1"/>
</dbReference>
<dbReference type="InterPro" id="IPR014338">
    <property type="entry name" value="CHP02996_rpt-companion-dom"/>
</dbReference>
<evidence type="ECO:0000313" key="4">
    <source>
        <dbReference type="EMBL" id="WNG47598.1"/>
    </source>
</evidence>
<organism evidence="4 5">
    <name type="scientific">Archangium minus</name>
    <dbReference type="NCBI Taxonomy" id="83450"/>
    <lineage>
        <taxon>Bacteria</taxon>
        <taxon>Pseudomonadati</taxon>
        <taxon>Myxococcota</taxon>
        <taxon>Myxococcia</taxon>
        <taxon>Myxococcales</taxon>
        <taxon>Cystobacterineae</taxon>
        <taxon>Archangiaceae</taxon>
        <taxon>Archangium</taxon>
    </lineage>
</organism>
<protein>
    <submittedName>
        <fullName evidence="4">TIGR02996 domain-containing protein</fullName>
    </submittedName>
</protein>